<dbReference type="NCBIfam" id="TIGR00229">
    <property type="entry name" value="sensory_box"/>
    <property type="match status" value="2"/>
</dbReference>
<dbReference type="Pfam" id="PF00563">
    <property type="entry name" value="EAL"/>
    <property type="match status" value="1"/>
</dbReference>
<dbReference type="SUPFAM" id="SSF55785">
    <property type="entry name" value="PYP-like sensor domain (PAS domain)"/>
    <property type="match status" value="2"/>
</dbReference>
<dbReference type="SMART" id="SM00091">
    <property type="entry name" value="PAS"/>
    <property type="match status" value="2"/>
</dbReference>
<dbReference type="InterPro" id="IPR043128">
    <property type="entry name" value="Rev_trsase/Diguanyl_cyclase"/>
</dbReference>
<dbReference type="PROSITE" id="PS50887">
    <property type="entry name" value="GGDEF"/>
    <property type="match status" value="1"/>
</dbReference>
<dbReference type="PROSITE" id="PS50113">
    <property type="entry name" value="PAC"/>
    <property type="match status" value="1"/>
</dbReference>
<dbReference type="Gene3D" id="3.30.450.20">
    <property type="entry name" value="PAS domain"/>
    <property type="match status" value="2"/>
</dbReference>
<keyword evidence="7" id="KW-1185">Reference proteome</keyword>
<dbReference type="SMART" id="SM00086">
    <property type="entry name" value="PAC"/>
    <property type="match status" value="2"/>
</dbReference>
<dbReference type="Gene3D" id="3.20.20.450">
    <property type="entry name" value="EAL domain"/>
    <property type="match status" value="1"/>
</dbReference>
<dbReference type="CDD" id="cd01948">
    <property type="entry name" value="EAL"/>
    <property type="match status" value="1"/>
</dbReference>
<dbReference type="SMART" id="SM00267">
    <property type="entry name" value="GGDEF"/>
    <property type="match status" value="1"/>
</dbReference>
<dbReference type="CDD" id="cd00130">
    <property type="entry name" value="PAS"/>
    <property type="match status" value="2"/>
</dbReference>
<dbReference type="NCBIfam" id="TIGR00254">
    <property type="entry name" value="GGDEF"/>
    <property type="match status" value="1"/>
</dbReference>
<feature type="domain" description="PAC" evidence="3">
    <location>
        <begin position="299"/>
        <end position="350"/>
    </location>
</feature>
<feature type="domain" description="PAS" evidence="2">
    <location>
        <begin position="225"/>
        <end position="295"/>
    </location>
</feature>
<evidence type="ECO:0000313" key="6">
    <source>
        <dbReference type="EMBL" id="RIH83927.1"/>
    </source>
</evidence>
<feature type="domain" description="PAS" evidence="2">
    <location>
        <begin position="351"/>
        <end position="417"/>
    </location>
</feature>
<dbReference type="InterPro" id="IPR000160">
    <property type="entry name" value="GGDEF_dom"/>
</dbReference>
<dbReference type="InterPro" id="IPR000700">
    <property type="entry name" value="PAS-assoc_C"/>
</dbReference>
<dbReference type="AlphaFoldDB" id="A0A399EH46"/>
<dbReference type="InterPro" id="IPR013655">
    <property type="entry name" value="PAS_fold_3"/>
</dbReference>
<dbReference type="Pfam" id="PF08448">
    <property type="entry name" value="PAS_4"/>
    <property type="match status" value="1"/>
</dbReference>
<dbReference type="FunFam" id="3.20.20.450:FF:000001">
    <property type="entry name" value="Cyclic di-GMP phosphodiesterase yahA"/>
    <property type="match status" value="1"/>
</dbReference>
<dbReference type="OrthoDB" id="9762141at2"/>
<organism evidence="6 7">
    <name type="scientific">Calidithermus terrae</name>
    <dbReference type="NCBI Taxonomy" id="1408545"/>
    <lineage>
        <taxon>Bacteria</taxon>
        <taxon>Thermotogati</taxon>
        <taxon>Deinococcota</taxon>
        <taxon>Deinococci</taxon>
        <taxon>Thermales</taxon>
        <taxon>Thermaceae</taxon>
        <taxon>Calidithermus</taxon>
    </lineage>
</organism>
<dbReference type="Gene3D" id="3.30.70.270">
    <property type="match status" value="1"/>
</dbReference>
<evidence type="ECO:0000259" key="3">
    <source>
        <dbReference type="PROSITE" id="PS50113"/>
    </source>
</evidence>
<keyword evidence="1" id="KW-1133">Transmembrane helix</keyword>
<dbReference type="InterPro" id="IPR001610">
    <property type="entry name" value="PAC"/>
</dbReference>
<dbReference type="Pfam" id="PF08447">
    <property type="entry name" value="PAS_3"/>
    <property type="match status" value="1"/>
</dbReference>
<dbReference type="InterPro" id="IPR000014">
    <property type="entry name" value="PAS"/>
</dbReference>
<evidence type="ECO:0000259" key="4">
    <source>
        <dbReference type="PROSITE" id="PS50883"/>
    </source>
</evidence>
<evidence type="ECO:0000259" key="2">
    <source>
        <dbReference type="PROSITE" id="PS50112"/>
    </source>
</evidence>
<dbReference type="SUPFAM" id="SSF141868">
    <property type="entry name" value="EAL domain-like"/>
    <property type="match status" value="1"/>
</dbReference>
<feature type="transmembrane region" description="Helical" evidence="1">
    <location>
        <begin position="25"/>
        <end position="44"/>
    </location>
</feature>
<dbReference type="Proteomes" id="UP000265715">
    <property type="component" value="Unassembled WGS sequence"/>
</dbReference>
<name>A0A399EH46_9DEIN</name>
<dbReference type="InterPro" id="IPR052155">
    <property type="entry name" value="Biofilm_reg_signaling"/>
</dbReference>
<dbReference type="InterPro" id="IPR001633">
    <property type="entry name" value="EAL_dom"/>
</dbReference>
<keyword evidence="1" id="KW-0812">Transmembrane</keyword>
<evidence type="ECO:0000313" key="7">
    <source>
        <dbReference type="Proteomes" id="UP000265715"/>
    </source>
</evidence>
<feature type="transmembrane region" description="Helical" evidence="1">
    <location>
        <begin position="182"/>
        <end position="202"/>
    </location>
</feature>
<dbReference type="InterPro" id="IPR029787">
    <property type="entry name" value="Nucleotide_cyclase"/>
</dbReference>
<feature type="domain" description="EAL" evidence="4">
    <location>
        <begin position="648"/>
        <end position="904"/>
    </location>
</feature>
<dbReference type="CDD" id="cd01949">
    <property type="entry name" value="GGDEF"/>
    <property type="match status" value="1"/>
</dbReference>
<dbReference type="RefSeq" id="WP_119315204.1">
    <property type="nucleotide sequence ID" value="NZ_QXDL01000082.1"/>
</dbReference>
<dbReference type="PANTHER" id="PTHR44757:SF2">
    <property type="entry name" value="BIOFILM ARCHITECTURE MAINTENANCE PROTEIN MBAA"/>
    <property type="match status" value="1"/>
</dbReference>
<keyword evidence="1" id="KW-0472">Membrane</keyword>
<protein>
    <submittedName>
        <fullName evidence="6">Phytochrome-like protein cph2</fullName>
    </submittedName>
</protein>
<dbReference type="SMART" id="SM00052">
    <property type="entry name" value="EAL"/>
    <property type="match status" value="1"/>
</dbReference>
<sequence length="910" mass="101979">MQSQSPYHTVEAPPALRGPFWLERFFPMVVLFIAVTSLLGVIALNRYVDDCQRAAALVEHVRAEAYALRALEVETAQVWRPEPRAALEQTSRHARLDLDALSRLVRQGGWLDRWLTPPDVGSVAARVQAAWESYEAAVRISMDRQRLEPAPGPSGLSFAALEEALEGAARRYAGLAARAREVADLATVLLSFSATLLLLGMVHRIDRIRRIGLMAATEQRLMRKGVERFRALVQHASDIIVLMDRDGVMRYVSPAVEKVLGFAAEELLGKNVREILHPDDRPRAREGLAWTLEHPGAPYQAELRLRHRDGGWRHVELRGTNRLADPEVRGVVLNVRDVTERNQAQEALRQSEATFRMLFEDHPLPMWVYHRQTLRFLAVNQAAQDKYGYSREEFLGMTILDIRPPEEGEAVLQDVRQERPRLQHSEGWRHQLHDGRVIEVEIVSHTLEFEGHDAVLVVAHDVTERKRLERQLTRQAFYDPLTGLANRTLFTERLEQALARSLRRGKPVALLFLDLDRFKLVNDSLGHEKGDQLLVEVARRLRGCLRGEDTAARLGGDEFTVLLEEVPNAEVPRQVAERINQALEVPFVLEGQEVFVSASIGIALGSGVGQSASDLLRDADIAMYRAKNHGRARTEVFDASMGAQASEYLRLESDLRRALERGEFRVFYQPQYDLKSGKVVGLEALVRWEHPERGLVPPAQFIPMAEETGLIVPIGRWVLETACRQGKAWQEAYPHHAPLAVAVNLSMRQFRHPRLVEEVAEVLEQTGLPPQLLELEITESVVMDDAEATVATLGRLKALGVQLAIDDFGTGYSSLGYLKRFPVAVLKMDRAFVRDLTEAGGDQAIVSAVMGLARALRLRVVAEGIETADQLEQLRALGCDMGQGYYFARPMPGPAVSALLEAPGSRMQPK</sequence>
<dbReference type="InterPro" id="IPR013656">
    <property type="entry name" value="PAS_4"/>
</dbReference>
<feature type="domain" description="GGDEF" evidence="5">
    <location>
        <begin position="506"/>
        <end position="639"/>
    </location>
</feature>
<dbReference type="PROSITE" id="PS50112">
    <property type="entry name" value="PAS"/>
    <property type="match status" value="2"/>
</dbReference>
<dbReference type="Pfam" id="PF00990">
    <property type="entry name" value="GGDEF"/>
    <property type="match status" value="1"/>
</dbReference>
<accession>A0A399EH46</accession>
<dbReference type="InterPro" id="IPR035965">
    <property type="entry name" value="PAS-like_dom_sf"/>
</dbReference>
<dbReference type="InterPro" id="IPR035919">
    <property type="entry name" value="EAL_sf"/>
</dbReference>
<reference evidence="6 7" key="1">
    <citation type="submission" date="2018-08" db="EMBL/GenBank/DDBJ databases">
        <title>Meiothermus terrae DSM 26712 genome sequencing project.</title>
        <authorList>
            <person name="Da Costa M.S."/>
            <person name="Albuquerque L."/>
            <person name="Raposo P."/>
            <person name="Froufe H.J.C."/>
            <person name="Barroso C.S."/>
            <person name="Egas C."/>
        </authorList>
    </citation>
    <scope>NUCLEOTIDE SEQUENCE [LARGE SCALE GENOMIC DNA]</scope>
    <source>
        <strain evidence="6 7">DSM 26712</strain>
    </source>
</reference>
<proteinExistence type="predicted"/>
<comment type="caution">
    <text evidence="6">The sequence shown here is derived from an EMBL/GenBank/DDBJ whole genome shotgun (WGS) entry which is preliminary data.</text>
</comment>
<evidence type="ECO:0000259" key="5">
    <source>
        <dbReference type="PROSITE" id="PS50887"/>
    </source>
</evidence>
<dbReference type="PROSITE" id="PS50883">
    <property type="entry name" value="EAL"/>
    <property type="match status" value="1"/>
</dbReference>
<gene>
    <name evidence="6" type="primary">cph2_2</name>
    <name evidence="6" type="ORF">Mterra_02140</name>
</gene>
<dbReference type="SUPFAM" id="SSF55073">
    <property type="entry name" value="Nucleotide cyclase"/>
    <property type="match status" value="1"/>
</dbReference>
<evidence type="ECO:0000256" key="1">
    <source>
        <dbReference type="SAM" id="Phobius"/>
    </source>
</evidence>
<dbReference type="EMBL" id="QXDL01000082">
    <property type="protein sequence ID" value="RIH83927.1"/>
    <property type="molecule type" value="Genomic_DNA"/>
</dbReference>
<dbReference type="FunFam" id="3.30.70.270:FF:000001">
    <property type="entry name" value="Diguanylate cyclase domain protein"/>
    <property type="match status" value="1"/>
</dbReference>
<dbReference type="PANTHER" id="PTHR44757">
    <property type="entry name" value="DIGUANYLATE CYCLASE DGCP"/>
    <property type="match status" value="1"/>
</dbReference>